<dbReference type="Proteomes" id="UP000612055">
    <property type="component" value="Unassembled WGS sequence"/>
</dbReference>
<gene>
    <name evidence="3" type="ORF">HYH03_012116</name>
</gene>
<evidence type="ECO:0000313" key="3">
    <source>
        <dbReference type="EMBL" id="KAG2489480.1"/>
    </source>
</evidence>
<feature type="region of interest" description="Disordered" evidence="2">
    <location>
        <begin position="1"/>
        <end position="32"/>
    </location>
</feature>
<accession>A0A835XTM6</accession>
<feature type="region of interest" description="Disordered" evidence="2">
    <location>
        <begin position="225"/>
        <end position="276"/>
    </location>
</feature>
<protein>
    <submittedName>
        <fullName evidence="3">Uncharacterized protein</fullName>
    </submittedName>
</protein>
<evidence type="ECO:0000256" key="2">
    <source>
        <dbReference type="SAM" id="MobiDB-lite"/>
    </source>
</evidence>
<feature type="compositionally biased region" description="Gly residues" evidence="2">
    <location>
        <begin position="225"/>
        <end position="263"/>
    </location>
</feature>
<evidence type="ECO:0000313" key="4">
    <source>
        <dbReference type="Proteomes" id="UP000612055"/>
    </source>
</evidence>
<feature type="coiled-coil region" evidence="1">
    <location>
        <begin position="49"/>
        <end position="83"/>
    </location>
</feature>
<keyword evidence="1" id="KW-0175">Coiled coil</keyword>
<evidence type="ECO:0000256" key="1">
    <source>
        <dbReference type="SAM" id="Coils"/>
    </source>
</evidence>
<keyword evidence="4" id="KW-1185">Reference proteome</keyword>
<dbReference type="OrthoDB" id="533432at2759"/>
<name>A0A835XTM6_9CHLO</name>
<proteinExistence type="predicted"/>
<dbReference type="AlphaFoldDB" id="A0A835XTM6"/>
<feature type="coiled-coil region" evidence="1">
    <location>
        <begin position="149"/>
        <end position="197"/>
    </location>
</feature>
<comment type="caution">
    <text evidence="3">The sequence shown here is derived from an EMBL/GenBank/DDBJ whole genome shotgun (WGS) entry which is preliminary data.</text>
</comment>
<dbReference type="EMBL" id="JAEHOE010000073">
    <property type="protein sequence ID" value="KAG2489480.1"/>
    <property type="molecule type" value="Genomic_DNA"/>
</dbReference>
<organism evidence="3 4">
    <name type="scientific">Edaphochlamys debaryana</name>
    <dbReference type="NCBI Taxonomy" id="47281"/>
    <lineage>
        <taxon>Eukaryota</taxon>
        <taxon>Viridiplantae</taxon>
        <taxon>Chlorophyta</taxon>
        <taxon>core chlorophytes</taxon>
        <taxon>Chlorophyceae</taxon>
        <taxon>CS clade</taxon>
        <taxon>Chlamydomonadales</taxon>
        <taxon>Chlamydomonadales incertae sedis</taxon>
        <taxon>Edaphochlamys</taxon>
    </lineage>
</organism>
<reference evidence="3" key="1">
    <citation type="journal article" date="2020" name="bioRxiv">
        <title>Comparative genomics of Chlamydomonas.</title>
        <authorList>
            <person name="Craig R.J."/>
            <person name="Hasan A.R."/>
            <person name="Ness R.W."/>
            <person name="Keightley P.D."/>
        </authorList>
    </citation>
    <scope>NUCLEOTIDE SEQUENCE</scope>
    <source>
        <strain evidence="3">CCAP 11/70</strain>
    </source>
</reference>
<sequence>MKAHGPVKELSPQLASRLGPRDDGTVPSAARAVAPVGIAGVEPRGGSDYSKLRGIIRSQREQIQSLENEVAHFQTRLHRIEDGHKLELSRLKKEVEYHKRLRQGADQRSFELEDKLARVNQQSAAARQLSHDEEKDSLIVQSQLLVSKNSELTYKLKTVEGQVSQLEELKAALERELDQAYGERDELAQELERILTRQHHAHHQRSHSGLDGEGDGDGDLYGLGLGLAGLGLDPGAGEYEGAGPGGEPGEGGDLGGPPAGPEGGSAHEDGPAPEAS</sequence>